<feature type="domain" description="CREG-like beta-barrel" evidence="2">
    <location>
        <begin position="13"/>
        <end position="157"/>
    </location>
</feature>
<proteinExistence type="predicted"/>
<dbReference type="Pfam" id="PF10615">
    <property type="entry name" value="DUF2470"/>
    <property type="match status" value="1"/>
</dbReference>
<dbReference type="OrthoDB" id="9814594at2"/>
<organism evidence="3 4">
    <name type="scientific">Aquibium carbonis</name>
    <dbReference type="NCBI Taxonomy" id="2495581"/>
    <lineage>
        <taxon>Bacteria</taxon>
        <taxon>Pseudomonadati</taxon>
        <taxon>Pseudomonadota</taxon>
        <taxon>Alphaproteobacteria</taxon>
        <taxon>Hyphomicrobiales</taxon>
        <taxon>Phyllobacteriaceae</taxon>
        <taxon>Aquibium</taxon>
    </lineage>
</organism>
<comment type="caution">
    <text evidence="3">The sequence shown here is derived from an EMBL/GenBank/DDBJ whole genome shotgun (WGS) entry which is preliminary data.</text>
</comment>
<dbReference type="GO" id="GO:0005737">
    <property type="term" value="C:cytoplasm"/>
    <property type="evidence" value="ECO:0007669"/>
    <property type="project" value="UniProtKB-ARBA"/>
</dbReference>
<dbReference type="PANTHER" id="PTHR13343:SF17">
    <property type="entry name" value="CELLULAR REPRESSOR OF E1A-STIMULATED GENES, ISOFORM A"/>
    <property type="match status" value="1"/>
</dbReference>
<keyword evidence="4" id="KW-1185">Reference proteome</keyword>
<dbReference type="SUPFAM" id="SSF50475">
    <property type="entry name" value="FMN-binding split barrel"/>
    <property type="match status" value="1"/>
</dbReference>
<dbReference type="InterPro" id="IPR055343">
    <property type="entry name" value="CREG_beta-barrel"/>
</dbReference>
<dbReference type="Gene3D" id="2.30.110.10">
    <property type="entry name" value="Electron Transport, Fmn-binding Protein, Chain A"/>
    <property type="match status" value="1"/>
</dbReference>
<dbReference type="Proteomes" id="UP000278398">
    <property type="component" value="Unassembled WGS sequence"/>
</dbReference>
<evidence type="ECO:0000259" key="2">
    <source>
        <dbReference type="Pfam" id="PF13883"/>
    </source>
</evidence>
<sequence>MTDQKKDVLRPTDGDAIRLARRLLRASRFGSLAVLEPETGAPSASRVATATDPDGSPLILVSTLSSHTGGLIADPRCSLLLGEPGKGDPLAHPRITIACVAEKLDRESEDGKRARRRFLNRHPKAELYVDFGDFSFFRLAPQRASLNGGFGKAYALTRSDLLVSGTAIDEIAAAEQGAISHMNSDHRDAIELYARHFAKAKPGDWIMTGLDVDGFDLACGDDSRRVFFPEPLTGVAAMRKTLVSMARTARESE</sequence>
<dbReference type="RefSeq" id="WP_126700239.1">
    <property type="nucleotide sequence ID" value="NZ_RWKW01000042.1"/>
</dbReference>
<feature type="domain" description="DUF2470" evidence="1">
    <location>
        <begin position="175"/>
        <end position="245"/>
    </location>
</feature>
<dbReference type="InterPro" id="IPR012349">
    <property type="entry name" value="Split_barrel_FMN-bd"/>
</dbReference>
<dbReference type="AlphaFoldDB" id="A0A429YXA9"/>
<dbReference type="InterPro" id="IPR019595">
    <property type="entry name" value="DUF2470"/>
</dbReference>
<name>A0A429YXA9_9HYPH</name>
<accession>A0A429YXA9</accession>
<reference evidence="3 4" key="1">
    <citation type="submission" date="2018-12" db="EMBL/GenBank/DDBJ databases">
        <title>Mesorhizobium carbonis sp. nov., isolated from coal mine water.</title>
        <authorList>
            <person name="Xin W."/>
            <person name="Xu Z."/>
            <person name="Xiang F."/>
            <person name="Zhang J."/>
            <person name="Xi L."/>
            <person name="Liu J."/>
        </authorList>
    </citation>
    <scope>NUCLEOTIDE SEQUENCE [LARGE SCALE GENOMIC DNA]</scope>
    <source>
        <strain evidence="3 4">B2.3</strain>
    </source>
</reference>
<gene>
    <name evidence="3" type="ORF">EJC49_12340</name>
</gene>
<evidence type="ECO:0000259" key="1">
    <source>
        <dbReference type="Pfam" id="PF10615"/>
    </source>
</evidence>
<dbReference type="PANTHER" id="PTHR13343">
    <property type="entry name" value="CREG1 PROTEIN"/>
    <property type="match status" value="1"/>
</dbReference>
<evidence type="ECO:0000313" key="3">
    <source>
        <dbReference type="EMBL" id="RST86082.1"/>
    </source>
</evidence>
<dbReference type="EMBL" id="RWKW01000042">
    <property type="protein sequence ID" value="RST86082.1"/>
    <property type="molecule type" value="Genomic_DNA"/>
</dbReference>
<evidence type="ECO:0000313" key="4">
    <source>
        <dbReference type="Proteomes" id="UP000278398"/>
    </source>
</evidence>
<protein>
    <submittedName>
        <fullName evidence="3">HugZ family protein</fullName>
    </submittedName>
</protein>
<dbReference type="Gene3D" id="3.20.180.10">
    <property type="entry name" value="PNP-oxidase-like"/>
    <property type="match status" value="1"/>
</dbReference>
<dbReference type="InterPro" id="IPR037119">
    <property type="entry name" value="Haem_oxidase_HugZ-like_sf"/>
</dbReference>
<dbReference type="Pfam" id="PF13883">
    <property type="entry name" value="CREG_beta-barrel"/>
    <property type="match status" value="1"/>
</dbReference>